<reference evidence="2" key="1">
    <citation type="submission" date="2021-01" db="EMBL/GenBank/DDBJ databases">
        <title>Modified the classification status of verrucomicrobia.</title>
        <authorList>
            <person name="Feng X."/>
        </authorList>
    </citation>
    <scope>NUCLEOTIDE SEQUENCE</scope>
    <source>
        <strain evidence="2">KCTC 13126</strain>
    </source>
</reference>
<name>A0A934S1E2_9BACT</name>
<evidence type="ECO:0000313" key="2">
    <source>
        <dbReference type="EMBL" id="MBK1879375.1"/>
    </source>
</evidence>
<dbReference type="Pfam" id="PF15892">
    <property type="entry name" value="BNR_4"/>
    <property type="match status" value="1"/>
</dbReference>
<evidence type="ECO:0000256" key="1">
    <source>
        <dbReference type="SAM" id="SignalP"/>
    </source>
</evidence>
<dbReference type="AlphaFoldDB" id="A0A934S1E2"/>
<dbReference type="Proteomes" id="UP000617628">
    <property type="component" value="Unassembled WGS sequence"/>
</dbReference>
<accession>A0A934S1E2</accession>
<evidence type="ECO:0000313" key="3">
    <source>
        <dbReference type="Proteomes" id="UP000617628"/>
    </source>
</evidence>
<protein>
    <submittedName>
        <fullName evidence="2">BNR repeat-containing protein</fullName>
    </submittedName>
</protein>
<feature type="signal peptide" evidence="1">
    <location>
        <begin position="1"/>
        <end position="23"/>
    </location>
</feature>
<proteinExistence type="predicted"/>
<keyword evidence="1" id="KW-0732">Signal</keyword>
<comment type="caution">
    <text evidence="2">The sequence shown here is derived from an EMBL/GenBank/DDBJ whole genome shotgun (WGS) entry which is preliminary data.</text>
</comment>
<keyword evidence="3" id="KW-1185">Reference proteome</keyword>
<dbReference type="RefSeq" id="WP_200357588.1">
    <property type="nucleotide sequence ID" value="NZ_JAENIL010000046.1"/>
</dbReference>
<feature type="chain" id="PRO_5037576039" evidence="1">
    <location>
        <begin position="24"/>
        <end position="456"/>
    </location>
</feature>
<sequence>MKRRLLLSLGLILASAFSSLVTAADDYELVNRQALDRVWSGTHVRFAFLTQGQHQYVAYYDANRQMSVIYRHGTTPWRHYKVDSWYGWDSHNYITMELDSDGHLHLMGNMHADRPEYFRTRHAHDVRTLERIRVLENEELERFFTYPHFLKRHSGELILKYRSGGSGNGVEVYLSYNPASKVWSRLHDTPLIDGEGLMNAYVDGPMVGPDGLFHMAWIWRDTPDAGTNHDISYARSADLKSWEDSAGTPISLPITFDKSDIVDPVPARGGAINGNNKLSFDSQNRPIVAFHKFDENGNTQIFISRREADGWITRQVTRWEDFRWSFGGTGALSSFDVRIRKPILQSDGTVKVTVKKLDQWLDLILEEKTFKLIEATPAFAYPPIISEVASSDDVLLNGKDSYGTELILRAQSTPAFDGAEDEIFYISWESQAPFRGQARDHILPPSILYLHHLKKR</sequence>
<organism evidence="2 3">
    <name type="scientific">Pelagicoccus mobilis</name>
    <dbReference type="NCBI Taxonomy" id="415221"/>
    <lineage>
        <taxon>Bacteria</taxon>
        <taxon>Pseudomonadati</taxon>
        <taxon>Verrucomicrobiota</taxon>
        <taxon>Opitutia</taxon>
        <taxon>Puniceicoccales</taxon>
        <taxon>Pelagicoccaceae</taxon>
        <taxon>Pelagicoccus</taxon>
    </lineage>
</organism>
<dbReference type="EMBL" id="JAENIL010000046">
    <property type="protein sequence ID" value="MBK1879375.1"/>
    <property type="molecule type" value="Genomic_DNA"/>
</dbReference>
<gene>
    <name evidence="2" type="ORF">JIN87_20980</name>
</gene>